<reference evidence="3" key="1">
    <citation type="submission" date="2014-11" db="EMBL/GenBank/DDBJ databases">
        <authorList>
            <person name="Otto D Thomas"/>
            <person name="Naeem Raeece"/>
        </authorList>
    </citation>
    <scope>NUCLEOTIDE SEQUENCE</scope>
</reference>
<dbReference type="FunFam" id="1.10.340.70:FF:000001">
    <property type="entry name" value="Retrovirus-related Pol polyprotein from transposon gypsy-like Protein"/>
    <property type="match status" value="1"/>
</dbReference>
<accession>A0A0G4HXQ0</accession>
<dbReference type="PhylomeDB" id="A0A0G4HXQ0"/>
<feature type="compositionally biased region" description="Basic and acidic residues" evidence="1">
    <location>
        <begin position="217"/>
        <end position="233"/>
    </location>
</feature>
<feature type="domain" description="Integrase zinc-binding" evidence="2">
    <location>
        <begin position="31"/>
        <end position="87"/>
    </location>
</feature>
<evidence type="ECO:0000256" key="1">
    <source>
        <dbReference type="SAM" id="MobiDB-lite"/>
    </source>
</evidence>
<dbReference type="VEuPathDB" id="CryptoDB:Cvel_9316"/>
<sequence>MSRTILLSADRFRTENGILYRMEGDREQLVVPTALRDRVIASNHDHALFGHLRTRRTLHRVKESFWWPSMANDVKDWYETCGPCQRRTLARGTDPGVTSIPVSGPRELYGMDIVDLPATDVPDWLEFLKKEMEETQEKIGQSIQKSQQRIEKRKPPVRKFAFSVGEREAEAPQQPFATENGKGPVEGLSEISSQSSEDADSDLDRAANEIFAELGEVSDKEFQHNSPSRRDEFLPAASQRSGTRK</sequence>
<name>A0A0G4HXQ0_9ALVE</name>
<dbReference type="Pfam" id="PF17921">
    <property type="entry name" value="Integrase_H2C2"/>
    <property type="match status" value="1"/>
</dbReference>
<gene>
    <name evidence="3" type="ORF">Cvel_9316</name>
</gene>
<dbReference type="EMBL" id="CDMZ01004289">
    <property type="protein sequence ID" value="CEM49287.1"/>
    <property type="molecule type" value="Genomic_DNA"/>
</dbReference>
<proteinExistence type="predicted"/>
<dbReference type="InterPro" id="IPR052160">
    <property type="entry name" value="Gypsy_RT_Integrase-like"/>
</dbReference>
<dbReference type="Gene3D" id="1.10.340.70">
    <property type="match status" value="1"/>
</dbReference>
<dbReference type="InterPro" id="IPR041588">
    <property type="entry name" value="Integrase_H2C2"/>
</dbReference>
<feature type="region of interest" description="Disordered" evidence="1">
    <location>
        <begin position="165"/>
        <end position="245"/>
    </location>
</feature>
<protein>
    <recommendedName>
        <fullName evidence="2">Integrase zinc-binding domain-containing protein</fullName>
    </recommendedName>
</protein>
<dbReference type="AlphaFoldDB" id="A0A0G4HXQ0"/>
<evidence type="ECO:0000313" key="3">
    <source>
        <dbReference type="EMBL" id="CEM49287.1"/>
    </source>
</evidence>
<evidence type="ECO:0000259" key="2">
    <source>
        <dbReference type="Pfam" id="PF17921"/>
    </source>
</evidence>
<dbReference type="PANTHER" id="PTHR47266">
    <property type="entry name" value="ENDONUCLEASE-RELATED"/>
    <property type="match status" value="1"/>
</dbReference>
<organism evidence="3">
    <name type="scientific">Chromera velia CCMP2878</name>
    <dbReference type="NCBI Taxonomy" id="1169474"/>
    <lineage>
        <taxon>Eukaryota</taxon>
        <taxon>Sar</taxon>
        <taxon>Alveolata</taxon>
        <taxon>Colpodellida</taxon>
        <taxon>Chromeraceae</taxon>
        <taxon>Chromera</taxon>
    </lineage>
</organism>